<evidence type="ECO:0000313" key="8">
    <source>
        <dbReference type="Proteomes" id="UP000465304"/>
    </source>
</evidence>
<dbReference type="EMBL" id="BLLB01000002">
    <property type="protein sequence ID" value="GFH01936.1"/>
    <property type="molecule type" value="Genomic_DNA"/>
</dbReference>
<keyword evidence="8" id="KW-1185">Reference proteome</keyword>
<sequence length="61" mass="6914">MKEPQVRTKKEFRRGTDVVGIFPAATPLIRLAGAVLAEYHDEWPIRSGPTTPRDLHPPKKH</sequence>
<dbReference type="GO" id="GO:0006313">
    <property type="term" value="P:DNA transposition"/>
    <property type="evidence" value="ECO:0007669"/>
    <property type="project" value="InterPro"/>
</dbReference>
<reference evidence="7 8" key="1">
    <citation type="journal article" date="2019" name="Emerg. Microbes Infect.">
        <title>Comprehensive subspecies identification of 175 nontuberculous mycobacteria species based on 7547 genomic profiles.</title>
        <authorList>
            <person name="Matsumoto Y."/>
            <person name="Kinjo T."/>
            <person name="Motooka D."/>
            <person name="Nabeya D."/>
            <person name="Jung N."/>
            <person name="Uechi K."/>
            <person name="Horii T."/>
            <person name="Iida T."/>
            <person name="Fujita J."/>
            <person name="Nakamura S."/>
        </authorList>
    </citation>
    <scope>NUCLEOTIDE SEQUENCE [LARGE SCALE GENOMIC DNA]</scope>
    <source>
        <strain evidence="7 8">JCM 30996</strain>
    </source>
</reference>
<gene>
    <name evidence="7" type="ORF">MHIP_24190</name>
</gene>
<protein>
    <recommendedName>
        <fullName evidence="9">Transposase</fullName>
    </recommendedName>
</protein>
<evidence type="ECO:0000313" key="7">
    <source>
        <dbReference type="EMBL" id="GFH01936.1"/>
    </source>
</evidence>
<evidence type="ECO:0000256" key="6">
    <source>
        <dbReference type="SAM" id="MobiDB-lite"/>
    </source>
</evidence>
<comment type="caution">
    <text evidence="7">The sequence shown here is derived from an EMBL/GenBank/DDBJ whole genome shotgun (WGS) entry which is preliminary data.</text>
</comment>
<keyword evidence="4" id="KW-0238">DNA-binding</keyword>
<comment type="similarity">
    <text evidence="2">Belongs to the transposase mutator family.</text>
</comment>
<dbReference type="InterPro" id="IPR001207">
    <property type="entry name" value="Transposase_mutator"/>
</dbReference>
<dbReference type="GO" id="GO:0003677">
    <property type="term" value="F:DNA binding"/>
    <property type="evidence" value="ECO:0007669"/>
    <property type="project" value="UniProtKB-KW"/>
</dbReference>
<dbReference type="AlphaFoldDB" id="A0A7I9ZMH6"/>
<evidence type="ECO:0000256" key="5">
    <source>
        <dbReference type="ARBA" id="ARBA00023172"/>
    </source>
</evidence>
<accession>A0A7I9ZMH6</accession>
<dbReference type="GO" id="GO:0004803">
    <property type="term" value="F:transposase activity"/>
    <property type="evidence" value="ECO:0007669"/>
    <property type="project" value="InterPro"/>
</dbReference>
<organism evidence="7 8">
    <name type="scientific">Mycolicibacterium hippocampi</name>
    <dbReference type="NCBI Taxonomy" id="659824"/>
    <lineage>
        <taxon>Bacteria</taxon>
        <taxon>Bacillati</taxon>
        <taxon>Actinomycetota</taxon>
        <taxon>Actinomycetes</taxon>
        <taxon>Mycobacteriales</taxon>
        <taxon>Mycobacteriaceae</taxon>
        <taxon>Mycolicibacterium</taxon>
    </lineage>
</organism>
<evidence type="ECO:0000256" key="3">
    <source>
        <dbReference type="ARBA" id="ARBA00022578"/>
    </source>
</evidence>
<comment type="function">
    <text evidence="1">Required for the transposition of the insertion element.</text>
</comment>
<evidence type="ECO:0000256" key="1">
    <source>
        <dbReference type="ARBA" id="ARBA00002190"/>
    </source>
</evidence>
<evidence type="ECO:0000256" key="4">
    <source>
        <dbReference type="ARBA" id="ARBA00023125"/>
    </source>
</evidence>
<dbReference type="Proteomes" id="UP000465304">
    <property type="component" value="Unassembled WGS sequence"/>
</dbReference>
<proteinExistence type="inferred from homology"/>
<keyword evidence="5" id="KW-0233">DNA recombination</keyword>
<evidence type="ECO:0000256" key="2">
    <source>
        <dbReference type="ARBA" id="ARBA00010961"/>
    </source>
</evidence>
<dbReference type="Pfam" id="PF00872">
    <property type="entry name" value="Transposase_mut"/>
    <property type="match status" value="1"/>
</dbReference>
<keyword evidence="3" id="KW-0815">Transposition</keyword>
<feature type="region of interest" description="Disordered" evidence="6">
    <location>
        <begin position="42"/>
        <end position="61"/>
    </location>
</feature>
<evidence type="ECO:0008006" key="9">
    <source>
        <dbReference type="Google" id="ProtNLM"/>
    </source>
</evidence>
<name>A0A7I9ZMH6_9MYCO</name>